<comment type="caution">
    <text evidence="6">The sequence shown here is derived from an EMBL/GenBank/DDBJ whole genome shotgun (WGS) entry which is preliminary data.</text>
</comment>
<evidence type="ECO:0000256" key="1">
    <source>
        <dbReference type="ARBA" id="ARBA00001917"/>
    </source>
</evidence>
<comment type="cofactor">
    <cofactor evidence="1">
        <name>FMN</name>
        <dbReference type="ChEBI" id="CHEBI:58210"/>
    </cofactor>
</comment>
<gene>
    <name evidence="6" type="ORF">GCM10007216_18450</name>
</gene>
<dbReference type="InterPro" id="IPR012349">
    <property type="entry name" value="Split_barrel_FMN-bd"/>
</dbReference>
<organism evidence="6 7">
    <name type="scientific">Thalassobacillus devorans</name>
    <dbReference type="NCBI Taxonomy" id="279813"/>
    <lineage>
        <taxon>Bacteria</taxon>
        <taxon>Bacillati</taxon>
        <taxon>Bacillota</taxon>
        <taxon>Bacilli</taxon>
        <taxon>Bacillales</taxon>
        <taxon>Bacillaceae</taxon>
        <taxon>Thalassobacillus</taxon>
    </lineage>
</organism>
<evidence type="ECO:0000259" key="5">
    <source>
        <dbReference type="SMART" id="SM00903"/>
    </source>
</evidence>
<dbReference type="Proteomes" id="UP000619534">
    <property type="component" value="Unassembled WGS sequence"/>
</dbReference>
<reference evidence="7" key="1">
    <citation type="journal article" date="2019" name="Int. J. Syst. Evol. Microbiol.">
        <title>The Global Catalogue of Microorganisms (GCM) 10K type strain sequencing project: providing services to taxonomists for standard genome sequencing and annotation.</title>
        <authorList>
            <consortium name="The Broad Institute Genomics Platform"/>
            <consortium name="The Broad Institute Genome Sequencing Center for Infectious Disease"/>
            <person name="Wu L."/>
            <person name="Ma J."/>
        </authorList>
    </citation>
    <scope>NUCLEOTIDE SEQUENCE [LARGE SCALE GENOMIC DNA]</scope>
    <source>
        <strain evidence="7">CCM 7282</strain>
    </source>
</reference>
<keyword evidence="7" id="KW-1185">Reference proteome</keyword>
<sequence length="204" mass="22788">MYIFSEQQSLQDNYKLLMGSVVPRPIAFVTSMNEDGVINAAPFSFYNIVSHNPPILMFSAGRDKGGEMKHTVANIMANQEFVVHVVNQEILNQANHTAIDAPEGVSEVKLAGLTTVPGEYVSVPRISESKIAMECVLHQHIELKDNKGNVNFDMLLGEVKCFYIENELYYDGKINIEKLKPVGRLAGPGYCYLGESFRIARPKY</sequence>
<dbReference type="EMBL" id="BMCJ01000003">
    <property type="protein sequence ID" value="GGC88019.1"/>
    <property type="molecule type" value="Genomic_DNA"/>
</dbReference>
<protein>
    <recommendedName>
        <fullName evidence="5">Flavin reductase like domain-containing protein</fullName>
    </recommendedName>
</protein>
<evidence type="ECO:0000313" key="7">
    <source>
        <dbReference type="Proteomes" id="UP000619534"/>
    </source>
</evidence>
<dbReference type="PANTHER" id="PTHR33798:SF5">
    <property type="entry name" value="FLAVIN REDUCTASE LIKE DOMAIN-CONTAINING PROTEIN"/>
    <property type="match status" value="1"/>
</dbReference>
<dbReference type="Gene3D" id="2.30.110.10">
    <property type="entry name" value="Electron Transport, Fmn-binding Protein, Chain A"/>
    <property type="match status" value="1"/>
</dbReference>
<dbReference type="Pfam" id="PF01613">
    <property type="entry name" value="Flavin_Reduct"/>
    <property type="match status" value="1"/>
</dbReference>
<feature type="domain" description="Flavin reductase like" evidence="5">
    <location>
        <begin position="19"/>
        <end position="176"/>
    </location>
</feature>
<keyword evidence="2" id="KW-0285">Flavoprotein</keyword>
<proteinExistence type="inferred from homology"/>
<evidence type="ECO:0000256" key="2">
    <source>
        <dbReference type="ARBA" id="ARBA00022630"/>
    </source>
</evidence>
<comment type="similarity">
    <text evidence="4">Belongs to the flavoredoxin family.</text>
</comment>
<dbReference type="SUPFAM" id="SSF50475">
    <property type="entry name" value="FMN-binding split barrel"/>
    <property type="match status" value="1"/>
</dbReference>
<evidence type="ECO:0000256" key="3">
    <source>
        <dbReference type="ARBA" id="ARBA00022643"/>
    </source>
</evidence>
<dbReference type="PANTHER" id="PTHR33798">
    <property type="entry name" value="FLAVOPROTEIN OXYGENASE"/>
    <property type="match status" value="1"/>
</dbReference>
<accession>A0ABQ1P700</accession>
<dbReference type="InterPro" id="IPR002563">
    <property type="entry name" value="Flavin_Rdtase-like_dom"/>
</dbReference>
<name>A0ABQ1P700_9BACI</name>
<keyword evidence="3" id="KW-0288">FMN</keyword>
<evidence type="ECO:0000256" key="4">
    <source>
        <dbReference type="ARBA" id="ARBA00038054"/>
    </source>
</evidence>
<evidence type="ECO:0000313" key="6">
    <source>
        <dbReference type="EMBL" id="GGC88019.1"/>
    </source>
</evidence>
<dbReference type="SMART" id="SM00903">
    <property type="entry name" value="Flavin_Reduct"/>
    <property type="match status" value="1"/>
</dbReference>
<dbReference type="RefSeq" id="WP_062446208.1">
    <property type="nucleotide sequence ID" value="NZ_BMCJ01000003.1"/>
</dbReference>